<dbReference type="Proteomes" id="UP000324222">
    <property type="component" value="Unassembled WGS sequence"/>
</dbReference>
<proteinExistence type="predicted"/>
<protein>
    <submittedName>
        <fullName evidence="1">Uncharacterized protein</fullName>
    </submittedName>
</protein>
<name>A0A5B7JQS2_PORTR</name>
<reference evidence="1 2" key="1">
    <citation type="submission" date="2019-05" db="EMBL/GenBank/DDBJ databases">
        <title>Another draft genome of Portunus trituberculatus and its Hox gene families provides insights of decapod evolution.</title>
        <authorList>
            <person name="Jeong J.-H."/>
            <person name="Song I."/>
            <person name="Kim S."/>
            <person name="Choi T."/>
            <person name="Kim D."/>
            <person name="Ryu S."/>
            <person name="Kim W."/>
        </authorList>
    </citation>
    <scope>NUCLEOTIDE SEQUENCE [LARGE SCALE GENOMIC DNA]</scope>
    <source>
        <tissue evidence="1">Muscle</tissue>
    </source>
</reference>
<evidence type="ECO:0000313" key="2">
    <source>
        <dbReference type="Proteomes" id="UP000324222"/>
    </source>
</evidence>
<keyword evidence="2" id="KW-1185">Reference proteome</keyword>
<accession>A0A5B7JQS2</accession>
<dbReference type="EMBL" id="VSRR010099531">
    <property type="protein sequence ID" value="MPC94684.1"/>
    <property type="molecule type" value="Genomic_DNA"/>
</dbReference>
<comment type="caution">
    <text evidence="1">The sequence shown here is derived from an EMBL/GenBank/DDBJ whole genome shotgun (WGS) entry which is preliminary data.</text>
</comment>
<dbReference type="AlphaFoldDB" id="A0A5B7JQS2"/>
<evidence type="ECO:0000313" key="1">
    <source>
        <dbReference type="EMBL" id="MPC94684.1"/>
    </source>
</evidence>
<gene>
    <name evidence="1" type="ORF">E2C01_089863</name>
</gene>
<sequence length="86" mass="9474">MEQVELEGKEEWSGRGEEYRGKIFVALVAGRDAPLPCHLVALFLLYVALLECRRCATEGQSTVAANWSLQQPHPSSTVLSTTSLLN</sequence>
<organism evidence="1 2">
    <name type="scientific">Portunus trituberculatus</name>
    <name type="common">Swimming crab</name>
    <name type="synonym">Neptunus trituberculatus</name>
    <dbReference type="NCBI Taxonomy" id="210409"/>
    <lineage>
        <taxon>Eukaryota</taxon>
        <taxon>Metazoa</taxon>
        <taxon>Ecdysozoa</taxon>
        <taxon>Arthropoda</taxon>
        <taxon>Crustacea</taxon>
        <taxon>Multicrustacea</taxon>
        <taxon>Malacostraca</taxon>
        <taxon>Eumalacostraca</taxon>
        <taxon>Eucarida</taxon>
        <taxon>Decapoda</taxon>
        <taxon>Pleocyemata</taxon>
        <taxon>Brachyura</taxon>
        <taxon>Eubrachyura</taxon>
        <taxon>Portunoidea</taxon>
        <taxon>Portunidae</taxon>
        <taxon>Portuninae</taxon>
        <taxon>Portunus</taxon>
    </lineage>
</organism>